<keyword evidence="10" id="KW-0137">Centromere</keyword>
<keyword evidence="9" id="KW-0131">Cell cycle</keyword>
<evidence type="ECO:0000259" key="13">
    <source>
        <dbReference type="Pfam" id="PF18595"/>
    </source>
</evidence>
<dbReference type="EMBL" id="FN649740">
    <property type="protein sequence ID" value="CBN74724.1"/>
    <property type="molecule type" value="Genomic_DNA"/>
</dbReference>
<feature type="coiled-coil region" evidence="11">
    <location>
        <begin position="385"/>
        <end position="419"/>
    </location>
</feature>
<evidence type="ECO:0000259" key="12">
    <source>
        <dbReference type="Pfam" id="PF03800"/>
    </source>
</evidence>
<dbReference type="EMBL" id="FN648608">
    <property type="protein sequence ID" value="CBN74724.1"/>
    <property type="molecule type" value="Genomic_DNA"/>
</dbReference>
<dbReference type="AlphaFoldDB" id="D8LMS3"/>
<dbReference type="InterPro" id="IPR038275">
    <property type="entry name" value="Nuf2_N_sf"/>
</dbReference>
<comment type="similarity">
    <text evidence="3">Belongs to the NUF2 family.</text>
</comment>
<comment type="subcellular location">
    <subcellularLocation>
        <location evidence="2">Chromosome</location>
        <location evidence="2">Centromere</location>
    </subcellularLocation>
    <subcellularLocation>
        <location evidence="1">Nucleus</location>
    </subcellularLocation>
</comment>
<dbReference type="InterPro" id="IPR041112">
    <property type="entry name" value="Nuf2_DHR10-like"/>
</dbReference>
<name>D8LMS3_ECTSI</name>
<feature type="domain" description="Nuf2 DHR10-like" evidence="13">
    <location>
        <begin position="260"/>
        <end position="376"/>
    </location>
</feature>
<dbReference type="InterPro" id="IPR005549">
    <property type="entry name" value="Kinetochore_Nuf2_N"/>
</dbReference>
<keyword evidence="15" id="KW-1185">Reference proteome</keyword>
<dbReference type="eggNOG" id="KOG4438">
    <property type="taxonomic scope" value="Eukaryota"/>
</dbReference>
<dbReference type="OrthoDB" id="8194677at2759"/>
<evidence type="ECO:0000313" key="14">
    <source>
        <dbReference type="EMBL" id="CBN74724.1"/>
    </source>
</evidence>
<dbReference type="Pfam" id="PF03800">
    <property type="entry name" value="Nuf2"/>
    <property type="match status" value="1"/>
</dbReference>
<dbReference type="OMA" id="TKIIEWD"/>
<dbReference type="PANTHER" id="PTHR48441">
    <property type="match status" value="1"/>
</dbReference>
<dbReference type="GO" id="GO:0005634">
    <property type="term" value="C:nucleus"/>
    <property type="evidence" value="ECO:0007669"/>
    <property type="project" value="UniProtKB-SubCell"/>
</dbReference>
<evidence type="ECO:0000256" key="10">
    <source>
        <dbReference type="ARBA" id="ARBA00023328"/>
    </source>
</evidence>
<gene>
    <name evidence="14" type="ORF">Esi_0041_0033</name>
</gene>
<reference evidence="14 15" key="1">
    <citation type="journal article" date="2010" name="Nature">
        <title>The Ectocarpus genome and the independent evolution of multicellularity in brown algae.</title>
        <authorList>
            <person name="Cock J.M."/>
            <person name="Sterck L."/>
            <person name="Rouze P."/>
            <person name="Scornet D."/>
            <person name="Allen A.E."/>
            <person name="Amoutzias G."/>
            <person name="Anthouard V."/>
            <person name="Artiguenave F."/>
            <person name="Aury J.M."/>
            <person name="Badger J.H."/>
            <person name="Beszteri B."/>
            <person name="Billiau K."/>
            <person name="Bonnet E."/>
            <person name="Bothwell J.H."/>
            <person name="Bowler C."/>
            <person name="Boyen C."/>
            <person name="Brownlee C."/>
            <person name="Carrano C.J."/>
            <person name="Charrier B."/>
            <person name="Cho G.Y."/>
            <person name="Coelho S.M."/>
            <person name="Collen J."/>
            <person name="Corre E."/>
            <person name="Da Silva C."/>
            <person name="Delage L."/>
            <person name="Delaroque N."/>
            <person name="Dittami S.M."/>
            <person name="Doulbeau S."/>
            <person name="Elias M."/>
            <person name="Farnham G."/>
            <person name="Gachon C.M."/>
            <person name="Gschloessl B."/>
            <person name="Heesch S."/>
            <person name="Jabbari K."/>
            <person name="Jubin C."/>
            <person name="Kawai H."/>
            <person name="Kimura K."/>
            <person name="Kloareg B."/>
            <person name="Kupper F.C."/>
            <person name="Lang D."/>
            <person name="Le Bail A."/>
            <person name="Leblanc C."/>
            <person name="Lerouge P."/>
            <person name="Lohr M."/>
            <person name="Lopez P.J."/>
            <person name="Martens C."/>
            <person name="Maumus F."/>
            <person name="Michel G."/>
            <person name="Miranda-Saavedra D."/>
            <person name="Morales J."/>
            <person name="Moreau H."/>
            <person name="Motomura T."/>
            <person name="Nagasato C."/>
            <person name="Napoli C.A."/>
            <person name="Nelson D.R."/>
            <person name="Nyvall-Collen P."/>
            <person name="Peters A.F."/>
            <person name="Pommier C."/>
            <person name="Potin P."/>
            <person name="Poulain J."/>
            <person name="Quesneville H."/>
            <person name="Read B."/>
            <person name="Rensing S.A."/>
            <person name="Ritter A."/>
            <person name="Rousvoal S."/>
            <person name="Samanta M."/>
            <person name="Samson G."/>
            <person name="Schroeder D.C."/>
            <person name="Segurens B."/>
            <person name="Strittmatter M."/>
            <person name="Tonon T."/>
            <person name="Tregear J.W."/>
            <person name="Valentin K."/>
            <person name="von Dassow P."/>
            <person name="Yamagishi T."/>
            <person name="Van de Peer Y."/>
            <person name="Wincker P."/>
        </authorList>
    </citation>
    <scope>NUCLEOTIDE SEQUENCE [LARGE SCALE GENOMIC DNA]</scope>
    <source>
        <strain evidence="15">Ec32 / CCAP1310/4</strain>
    </source>
</reference>
<protein>
    <submittedName>
        <fullName evidence="14">Centromere-associated protein NUF2</fullName>
    </submittedName>
</protein>
<evidence type="ECO:0000256" key="1">
    <source>
        <dbReference type="ARBA" id="ARBA00004123"/>
    </source>
</evidence>
<feature type="domain" description="Kinetochore protein Nuf2 N-terminal" evidence="12">
    <location>
        <begin position="9"/>
        <end position="147"/>
    </location>
</feature>
<keyword evidence="7 11" id="KW-0175">Coiled coil</keyword>
<evidence type="ECO:0000256" key="5">
    <source>
        <dbReference type="ARBA" id="ARBA00022618"/>
    </source>
</evidence>
<proteinExistence type="inferred from homology"/>
<keyword evidence="6" id="KW-0498">Mitosis</keyword>
<keyword evidence="4" id="KW-0158">Chromosome</keyword>
<dbReference type="STRING" id="2880.D8LMS3"/>
<evidence type="ECO:0000256" key="9">
    <source>
        <dbReference type="ARBA" id="ARBA00023306"/>
    </source>
</evidence>
<evidence type="ECO:0000256" key="3">
    <source>
        <dbReference type="ARBA" id="ARBA00005498"/>
    </source>
</evidence>
<feature type="coiled-coil region" evidence="11">
    <location>
        <begin position="147"/>
        <end position="359"/>
    </location>
</feature>
<evidence type="ECO:0000256" key="11">
    <source>
        <dbReference type="SAM" id="Coils"/>
    </source>
</evidence>
<keyword evidence="8" id="KW-0539">Nucleus</keyword>
<dbReference type="GO" id="GO:0031262">
    <property type="term" value="C:Ndc80 complex"/>
    <property type="evidence" value="ECO:0007669"/>
    <property type="project" value="InterPro"/>
</dbReference>
<dbReference type="PANTHER" id="PTHR48441:SF1">
    <property type="entry name" value="NT-3"/>
    <property type="match status" value="1"/>
</dbReference>
<evidence type="ECO:0000256" key="8">
    <source>
        <dbReference type="ARBA" id="ARBA00023242"/>
    </source>
</evidence>
<dbReference type="InParanoid" id="D8LMS3"/>
<dbReference type="Pfam" id="PF18595">
    <property type="entry name" value="Nuf2_DHR10-like"/>
    <property type="match status" value="1"/>
</dbReference>
<evidence type="ECO:0000256" key="6">
    <source>
        <dbReference type="ARBA" id="ARBA00022776"/>
    </source>
</evidence>
<evidence type="ECO:0000256" key="2">
    <source>
        <dbReference type="ARBA" id="ARBA00004584"/>
    </source>
</evidence>
<evidence type="ECO:0000256" key="7">
    <source>
        <dbReference type="ARBA" id="ARBA00023054"/>
    </source>
</evidence>
<dbReference type="Proteomes" id="UP000002630">
    <property type="component" value="Linkage Group LG15"/>
</dbReference>
<keyword evidence="5" id="KW-0132">Cell division</keyword>
<organism evidence="14 15">
    <name type="scientific">Ectocarpus siliculosus</name>
    <name type="common">Brown alga</name>
    <name type="synonym">Conferva siliculosa</name>
    <dbReference type="NCBI Taxonomy" id="2880"/>
    <lineage>
        <taxon>Eukaryota</taxon>
        <taxon>Sar</taxon>
        <taxon>Stramenopiles</taxon>
        <taxon>Ochrophyta</taxon>
        <taxon>PX clade</taxon>
        <taxon>Phaeophyceae</taxon>
        <taxon>Ectocarpales</taxon>
        <taxon>Ectocarpaceae</taxon>
        <taxon>Ectocarpus</taxon>
    </lineage>
</organism>
<accession>D8LMS3</accession>
<dbReference type="Gene3D" id="1.10.418.60">
    <property type="entry name" value="Ncd80 complex, Nuf2 subunit"/>
    <property type="match status" value="1"/>
</dbReference>
<evidence type="ECO:0000256" key="4">
    <source>
        <dbReference type="ARBA" id="ARBA00022454"/>
    </source>
</evidence>
<sequence length="454" mass="51422">MADGADVAYSFPMLNSKKIVGYLGDLNIHVSEQMLASPKDHVPQLTMLFERLVETTLGVTKEEMSQPVFAGLGCLTYPELHDESIAFLALFRNVCRMMRISRIEDFALKDMSDPNQKRLRRQLSAVINFVRFKEGKEHLYLDAMAKKQRLAAAVAAAQQRNNKLQEEHEDIQDRMAEKNKAIEAVNAKHEAAKQKTVELTKSVGTAREELARVKKDNNDIKDRVATAQATLNRAELEKKNLQAQVVSSPKRILREVSDLQQSLEQELSEVEAETRKAQSFKHSVVVMNKARRELAKATANIEEAATELSKQESAMREVKNTQYKIHEKRNDFATRSSEKAELQRRLVRFEEKLAHLRKQAAFKTEAMAGEMEAIRAAIAENEAHYNEAHARMEESQAVLDQYRQEKENVEAEVAKNVSDTKELLTQIGGITGAYARRLQAAMRDGEHHPSTVLT</sequence>
<dbReference type="GO" id="GO:0051301">
    <property type="term" value="P:cell division"/>
    <property type="evidence" value="ECO:0007669"/>
    <property type="project" value="UniProtKB-KW"/>
</dbReference>
<evidence type="ECO:0000313" key="15">
    <source>
        <dbReference type="Proteomes" id="UP000002630"/>
    </source>
</evidence>